<evidence type="ECO:0000256" key="2">
    <source>
        <dbReference type="ARBA" id="ARBA00009320"/>
    </source>
</evidence>
<dbReference type="Gene3D" id="3.20.10.10">
    <property type="entry name" value="D-amino Acid Aminotransferase, subunit A, domain 2"/>
    <property type="match status" value="1"/>
</dbReference>
<dbReference type="GO" id="GO:0008483">
    <property type="term" value="F:transaminase activity"/>
    <property type="evidence" value="ECO:0007669"/>
    <property type="project" value="UniProtKB-KW"/>
</dbReference>
<evidence type="ECO:0000313" key="8">
    <source>
        <dbReference type="Proteomes" id="UP000218934"/>
    </source>
</evidence>
<evidence type="ECO:0000256" key="4">
    <source>
        <dbReference type="ARBA" id="ARBA00022898"/>
    </source>
</evidence>
<sequence length="208" mass="22897">MATRAFDLIETMRFEALDGFVELERHLSRMKASAETFGFSFNRHDCRNDLQAATFRLTEDARVRLMLARSGALAIEVRPMPAPPAEPVDVALAPLPVADDDQRLRHKTSNRSFLDEAKQRAGTFEVVFVRADGLLTEGSFTNVFVPRDGRLVTPRAGSLMPGILRERLIEGGEAIEGDLRPADLAAGFLIGNSLRGLISAKLVSQPHN</sequence>
<dbReference type="RefSeq" id="WP_066966080.1">
    <property type="nucleotide sequence ID" value="NZ_CP023449.1"/>
</dbReference>
<dbReference type="InterPro" id="IPR043132">
    <property type="entry name" value="BCAT-like_C"/>
</dbReference>
<dbReference type="OrthoDB" id="9803598at2"/>
<keyword evidence="7" id="KW-0032">Aminotransferase</keyword>
<protein>
    <recommendedName>
        <fullName evidence="3">Probable branched-chain-amino-acid aminotransferase</fullName>
    </recommendedName>
</protein>
<dbReference type="EMBL" id="NWUF01000002">
    <property type="protein sequence ID" value="PCE43814.1"/>
    <property type="molecule type" value="Genomic_DNA"/>
</dbReference>
<dbReference type="InterPro" id="IPR043131">
    <property type="entry name" value="BCAT-like_N"/>
</dbReference>
<dbReference type="SUPFAM" id="SSF56752">
    <property type="entry name" value="D-aminoacid aminotransferase-like PLP-dependent enzymes"/>
    <property type="match status" value="1"/>
</dbReference>
<reference evidence="7 8" key="1">
    <citation type="submission" date="2017-09" db="EMBL/GenBank/DDBJ databases">
        <title>The Catabolism of 3,6-Dichlorosalicylic acid is Initiated by the Cytochrome P450 Monooxygenase DsmABC in Rhizorhabdus dicambivorans Ndbn-20.</title>
        <authorList>
            <person name="Na L."/>
        </authorList>
    </citation>
    <scope>NUCLEOTIDE SEQUENCE [LARGE SCALE GENOMIC DNA]</scope>
    <source>
        <strain evidence="7 8">Ndbn-20m</strain>
    </source>
</reference>
<dbReference type="InterPro" id="IPR001544">
    <property type="entry name" value="Aminotrans_IV"/>
</dbReference>
<dbReference type="Gene3D" id="3.30.470.10">
    <property type="match status" value="1"/>
</dbReference>
<dbReference type="PROSITE" id="PS00770">
    <property type="entry name" value="AA_TRANSFER_CLASS_4"/>
    <property type="match status" value="1"/>
</dbReference>
<keyword evidence="8" id="KW-1185">Reference proteome</keyword>
<keyword evidence="7" id="KW-0808">Transferase</keyword>
<dbReference type="Pfam" id="PF01063">
    <property type="entry name" value="Aminotran_4"/>
    <property type="match status" value="1"/>
</dbReference>
<evidence type="ECO:0000313" key="7">
    <source>
        <dbReference type="EMBL" id="PCE43814.1"/>
    </source>
</evidence>
<evidence type="ECO:0000256" key="1">
    <source>
        <dbReference type="ARBA" id="ARBA00001933"/>
    </source>
</evidence>
<comment type="similarity">
    <text evidence="2 5">Belongs to the class-IV pyridoxal-phosphate-dependent aminotransferase family.</text>
</comment>
<organism evidence="7 8">
    <name type="scientific">Rhizorhabdus dicambivorans</name>
    <dbReference type="NCBI Taxonomy" id="1850238"/>
    <lineage>
        <taxon>Bacteria</taxon>
        <taxon>Pseudomonadati</taxon>
        <taxon>Pseudomonadota</taxon>
        <taxon>Alphaproteobacteria</taxon>
        <taxon>Sphingomonadales</taxon>
        <taxon>Sphingomonadaceae</taxon>
        <taxon>Rhizorhabdus</taxon>
    </lineage>
</organism>
<keyword evidence="4 6" id="KW-0663">Pyridoxal phosphate</keyword>
<evidence type="ECO:0000256" key="3">
    <source>
        <dbReference type="ARBA" id="ARBA00014472"/>
    </source>
</evidence>
<comment type="caution">
    <text evidence="7">The sequence shown here is derived from an EMBL/GenBank/DDBJ whole genome shotgun (WGS) entry which is preliminary data.</text>
</comment>
<dbReference type="Proteomes" id="UP000218934">
    <property type="component" value="Unassembled WGS sequence"/>
</dbReference>
<gene>
    <name evidence="7" type="ORF">COO09_02485</name>
</gene>
<name>A0A2A4FYF2_9SPHN</name>
<dbReference type="InterPro" id="IPR036038">
    <property type="entry name" value="Aminotransferase-like"/>
</dbReference>
<proteinExistence type="inferred from homology"/>
<accession>A0A2A4FYF2</accession>
<dbReference type="AlphaFoldDB" id="A0A2A4FYF2"/>
<comment type="cofactor">
    <cofactor evidence="1 6">
        <name>pyridoxal 5'-phosphate</name>
        <dbReference type="ChEBI" id="CHEBI:597326"/>
    </cofactor>
</comment>
<dbReference type="InterPro" id="IPR018300">
    <property type="entry name" value="Aminotrans_IV_CS"/>
</dbReference>
<evidence type="ECO:0000256" key="5">
    <source>
        <dbReference type="RuleBase" id="RU004106"/>
    </source>
</evidence>
<dbReference type="KEGG" id="rdi:CMV14_21660"/>
<evidence type="ECO:0000256" key="6">
    <source>
        <dbReference type="RuleBase" id="RU004516"/>
    </source>
</evidence>